<dbReference type="OrthoDB" id="420884at2759"/>
<accession>A0A397TV51</accession>
<dbReference type="GO" id="GO:0000822">
    <property type="term" value="F:inositol hexakisphosphate binding"/>
    <property type="evidence" value="ECO:0007669"/>
    <property type="project" value="TreeGrafter"/>
</dbReference>
<dbReference type="GO" id="GO:0016973">
    <property type="term" value="P:poly(A)+ mRNA export from nucleus"/>
    <property type="evidence" value="ECO:0007669"/>
    <property type="project" value="InterPro"/>
</dbReference>
<dbReference type="EMBL" id="QKYT01000008">
    <property type="protein sequence ID" value="RIA99041.1"/>
    <property type="molecule type" value="Genomic_DNA"/>
</dbReference>
<evidence type="ECO:0000256" key="6">
    <source>
        <dbReference type="ARBA" id="ARBA00023010"/>
    </source>
</evidence>
<keyword evidence="8" id="KW-0539">Nucleus</keyword>
<gene>
    <name evidence="13" type="ORF">C1645_748354</name>
</gene>
<evidence type="ECO:0000256" key="9">
    <source>
        <dbReference type="ARBA" id="ARBA00026227"/>
    </source>
</evidence>
<keyword evidence="7" id="KW-0906">Nuclear pore complex</keyword>
<dbReference type="AlphaFoldDB" id="A0A397TV51"/>
<dbReference type="Gene3D" id="1.25.40.510">
    <property type="entry name" value="GLE1-like"/>
    <property type="match status" value="1"/>
</dbReference>
<dbReference type="STRING" id="658196.A0A397TV51"/>
<evidence type="ECO:0000256" key="10">
    <source>
        <dbReference type="ARBA" id="ARBA00029983"/>
    </source>
</evidence>
<evidence type="ECO:0000313" key="13">
    <source>
        <dbReference type="EMBL" id="RIA99041.1"/>
    </source>
</evidence>
<evidence type="ECO:0000256" key="3">
    <source>
        <dbReference type="ARBA" id="ARBA00022448"/>
    </source>
</evidence>
<comment type="subcellular location">
    <subcellularLocation>
        <location evidence="1">Nucleus</location>
        <location evidence="1">Nuclear pore complex</location>
    </subcellularLocation>
</comment>
<dbReference type="Pfam" id="PF07817">
    <property type="entry name" value="GLE1"/>
    <property type="match status" value="1"/>
</dbReference>
<reference evidence="13 14" key="1">
    <citation type="submission" date="2018-06" db="EMBL/GenBank/DDBJ databases">
        <title>Comparative genomics reveals the genomic features of Rhizophagus irregularis, R. cerebriforme, R. diaphanum and Gigaspora rosea, and their symbiotic lifestyle signature.</title>
        <authorList>
            <person name="Morin E."/>
            <person name="San Clemente H."/>
            <person name="Chen E.C.H."/>
            <person name="De La Providencia I."/>
            <person name="Hainaut M."/>
            <person name="Kuo A."/>
            <person name="Kohler A."/>
            <person name="Murat C."/>
            <person name="Tang N."/>
            <person name="Roy S."/>
            <person name="Loubradou J."/>
            <person name="Henrissat B."/>
            <person name="Grigoriev I.V."/>
            <person name="Corradi N."/>
            <person name="Roux C."/>
            <person name="Martin F.M."/>
        </authorList>
    </citation>
    <scope>NUCLEOTIDE SEQUENCE [LARGE SCALE GENOMIC DNA]</scope>
    <source>
        <strain evidence="13 14">DAOM 227022</strain>
    </source>
</reference>
<keyword evidence="3" id="KW-0813">Transport</keyword>
<evidence type="ECO:0000256" key="5">
    <source>
        <dbReference type="ARBA" id="ARBA00022927"/>
    </source>
</evidence>
<dbReference type="GO" id="GO:0031369">
    <property type="term" value="F:translation initiation factor binding"/>
    <property type="evidence" value="ECO:0007669"/>
    <property type="project" value="TreeGrafter"/>
</dbReference>
<evidence type="ECO:0000256" key="12">
    <source>
        <dbReference type="SAM" id="MobiDB-lite"/>
    </source>
</evidence>
<dbReference type="GO" id="GO:0005737">
    <property type="term" value="C:cytoplasm"/>
    <property type="evidence" value="ECO:0007669"/>
    <property type="project" value="TreeGrafter"/>
</dbReference>
<keyword evidence="4" id="KW-0509">mRNA transport</keyword>
<feature type="region of interest" description="Disordered" evidence="12">
    <location>
        <begin position="1"/>
        <end position="23"/>
    </location>
</feature>
<proteinExistence type="inferred from homology"/>
<evidence type="ECO:0000256" key="8">
    <source>
        <dbReference type="ARBA" id="ARBA00023242"/>
    </source>
</evidence>
<keyword evidence="6" id="KW-0811">Translocation</keyword>
<feature type="compositionally biased region" description="Basic residues" evidence="12">
    <location>
        <begin position="1"/>
        <end position="13"/>
    </location>
</feature>
<feature type="coiled-coil region" evidence="11">
    <location>
        <begin position="36"/>
        <end position="115"/>
    </location>
</feature>
<protein>
    <recommendedName>
        <fullName evidence="9">mRNA export factor GLE1</fullName>
    </recommendedName>
    <alternativeName>
        <fullName evidence="10">Nucleoporin GLE1</fullName>
    </alternativeName>
</protein>
<dbReference type="GO" id="GO:0015031">
    <property type="term" value="P:protein transport"/>
    <property type="evidence" value="ECO:0007669"/>
    <property type="project" value="UniProtKB-KW"/>
</dbReference>
<organism evidence="13 14">
    <name type="scientific">Glomus cerebriforme</name>
    <dbReference type="NCBI Taxonomy" id="658196"/>
    <lineage>
        <taxon>Eukaryota</taxon>
        <taxon>Fungi</taxon>
        <taxon>Fungi incertae sedis</taxon>
        <taxon>Mucoromycota</taxon>
        <taxon>Glomeromycotina</taxon>
        <taxon>Glomeromycetes</taxon>
        <taxon>Glomerales</taxon>
        <taxon>Glomeraceae</taxon>
        <taxon>Glomus</taxon>
    </lineage>
</organism>
<keyword evidence="5" id="KW-0653">Protein transport</keyword>
<name>A0A397TV51_9GLOM</name>
<dbReference type="GO" id="GO:0044614">
    <property type="term" value="C:nuclear pore cytoplasmic filaments"/>
    <property type="evidence" value="ECO:0007669"/>
    <property type="project" value="TreeGrafter"/>
</dbReference>
<dbReference type="Proteomes" id="UP000265703">
    <property type="component" value="Unassembled WGS sequence"/>
</dbReference>
<comment type="caution">
    <text evidence="13">The sequence shown here is derived from an EMBL/GenBank/DDBJ whole genome shotgun (WGS) entry which is preliminary data.</text>
</comment>
<dbReference type="InterPro" id="IPR038506">
    <property type="entry name" value="GLE1-like_sf"/>
</dbReference>
<dbReference type="PANTHER" id="PTHR12960">
    <property type="entry name" value="GLE-1-RELATED"/>
    <property type="match status" value="1"/>
</dbReference>
<sequence>MRKRDLKGKKSFKLSKQSGDKRQRSVQLFKIFRIKYERQLQAKKQEEINRQFEENQKKKQAEAVIKAQKDALAAEQKRREEAIRAAEENKIAKENEKLEAEKKALNRLASDEVLKEEEKYRQILKYINDNYAKNPQFKQATLESRKNITLALNTLTNNRTKIIDIATQLDRILKNVQNNQQLYYFLLNFTAKGIVKHAEVDVLSNETAAFPFAHVSVLISTEHPDFMERFMMPRFVKKCPYVLPRYYAKLPNQNVDDIRKMMGYKQNEDQDAYIKRMCAILALYCAIMQAIPLIPNRVNPYSIDHAWTWLARLLNLMPRKITPFLLYIFLKITGSQILQVYRGQAKKLIILIYKAYFQQPPPETKVLSTTSPAAMSRLKTFLENASQKGFTEPEGSIPK</sequence>
<keyword evidence="11" id="KW-0175">Coiled coil</keyword>
<evidence type="ECO:0000256" key="4">
    <source>
        <dbReference type="ARBA" id="ARBA00022816"/>
    </source>
</evidence>
<evidence type="ECO:0000313" key="14">
    <source>
        <dbReference type="Proteomes" id="UP000265703"/>
    </source>
</evidence>
<dbReference type="InterPro" id="IPR012476">
    <property type="entry name" value="GLE1"/>
</dbReference>
<evidence type="ECO:0000256" key="1">
    <source>
        <dbReference type="ARBA" id="ARBA00004567"/>
    </source>
</evidence>
<evidence type="ECO:0000256" key="2">
    <source>
        <dbReference type="ARBA" id="ARBA00011056"/>
    </source>
</evidence>
<evidence type="ECO:0000256" key="7">
    <source>
        <dbReference type="ARBA" id="ARBA00023132"/>
    </source>
</evidence>
<comment type="similarity">
    <text evidence="2">Belongs to the GLE1 family.</text>
</comment>
<dbReference type="GO" id="GO:0005543">
    <property type="term" value="F:phospholipid binding"/>
    <property type="evidence" value="ECO:0007669"/>
    <property type="project" value="TreeGrafter"/>
</dbReference>
<dbReference type="PANTHER" id="PTHR12960:SF0">
    <property type="entry name" value="MRNA EXPORT FACTOR GLE1"/>
    <property type="match status" value="1"/>
</dbReference>
<evidence type="ECO:0000256" key="11">
    <source>
        <dbReference type="SAM" id="Coils"/>
    </source>
</evidence>
<keyword evidence="14" id="KW-1185">Reference proteome</keyword>